<organism evidence="9">
    <name type="scientific">Selaginella moellendorffii</name>
    <name type="common">Spikemoss</name>
    <dbReference type="NCBI Taxonomy" id="88036"/>
    <lineage>
        <taxon>Eukaryota</taxon>
        <taxon>Viridiplantae</taxon>
        <taxon>Streptophyta</taxon>
        <taxon>Embryophyta</taxon>
        <taxon>Tracheophyta</taxon>
        <taxon>Lycopodiopsida</taxon>
        <taxon>Selaginellales</taxon>
        <taxon>Selaginellaceae</taxon>
        <taxon>Selaginella</taxon>
    </lineage>
</organism>
<dbReference type="SUPFAM" id="SSF47370">
    <property type="entry name" value="Bromodomain"/>
    <property type="match status" value="1"/>
</dbReference>
<reference evidence="8 9" key="1">
    <citation type="journal article" date="2011" name="Science">
        <title>The Selaginella genome identifies genetic changes associated with the evolution of vascular plants.</title>
        <authorList>
            <person name="Banks J.A."/>
            <person name="Nishiyama T."/>
            <person name="Hasebe M."/>
            <person name="Bowman J.L."/>
            <person name="Gribskov M."/>
            <person name="dePamphilis C."/>
            <person name="Albert V.A."/>
            <person name="Aono N."/>
            <person name="Aoyama T."/>
            <person name="Ambrose B.A."/>
            <person name="Ashton N.W."/>
            <person name="Axtell M.J."/>
            <person name="Barker E."/>
            <person name="Barker M.S."/>
            <person name="Bennetzen J.L."/>
            <person name="Bonawitz N.D."/>
            <person name="Chapple C."/>
            <person name="Cheng C."/>
            <person name="Correa L.G."/>
            <person name="Dacre M."/>
            <person name="DeBarry J."/>
            <person name="Dreyer I."/>
            <person name="Elias M."/>
            <person name="Engstrom E.M."/>
            <person name="Estelle M."/>
            <person name="Feng L."/>
            <person name="Finet C."/>
            <person name="Floyd S.K."/>
            <person name="Frommer W.B."/>
            <person name="Fujita T."/>
            <person name="Gramzow L."/>
            <person name="Gutensohn M."/>
            <person name="Harholt J."/>
            <person name="Hattori M."/>
            <person name="Heyl A."/>
            <person name="Hirai T."/>
            <person name="Hiwatashi Y."/>
            <person name="Ishikawa M."/>
            <person name="Iwata M."/>
            <person name="Karol K.G."/>
            <person name="Koehler B."/>
            <person name="Kolukisaoglu U."/>
            <person name="Kubo M."/>
            <person name="Kurata T."/>
            <person name="Lalonde S."/>
            <person name="Li K."/>
            <person name="Li Y."/>
            <person name="Litt A."/>
            <person name="Lyons E."/>
            <person name="Manning G."/>
            <person name="Maruyama T."/>
            <person name="Michael T.P."/>
            <person name="Mikami K."/>
            <person name="Miyazaki S."/>
            <person name="Morinaga S."/>
            <person name="Murata T."/>
            <person name="Mueller-Roeber B."/>
            <person name="Nelson D.R."/>
            <person name="Obara M."/>
            <person name="Oguri Y."/>
            <person name="Olmstead R.G."/>
            <person name="Onodera N."/>
            <person name="Petersen B.L."/>
            <person name="Pils B."/>
            <person name="Prigge M."/>
            <person name="Rensing S.A."/>
            <person name="Riano-Pachon D.M."/>
            <person name="Roberts A.W."/>
            <person name="Sato Y."/>
            <person name="Scheller H.V."/>
            <person name="Schulz B."/>
            <person name="Schulz C."/>
            <person name="Shakirov E.V."/>
            <person name="Shibagaki N."/>
            <person name="Shinohara N."/>
            <person name="Shippen D.E."/>
            <person name="Soerensen I."/>
            <person name="Sotooka R."/>
            <person name="Sugimoto N."/>
            <person name="Sugita M."/>
            <person name="Sumikawa N."/>
            <person name="Tanurdzic M."/>
            <person name="Theissen G."/>
            <person name="Ulvskov P."/>
            <person name="Wakazuki S."/>
            <person name="Weng J.K."/>
            <person name="Willats W.W."/>
            <person name="Wipf D."/>
            <person name="Wolf P.G."/>
            <person name="Yang L."/>
            <person name="Zimmer A.D."/>
            <person name="Zhu Q."/>
            <person name="Mitros T."/>
            <person name="Hellsten U."/>
            <person name="Loque D."/>
            <person name="Otillar R."/>
            <person name="Salamov A."/>
            <person name="Schmutz J."/>
            <person name="Shapiro H."/>
            <person name="Lindquist E."/>
            <person name="Lucas S."/>
            <person name="Rokhsar D."/>
            <person name="Grigoriev I.V."/>
        </authorList>
    </citation>
    <scope>NUCLEOTIDE SEQUENCE [LARGE SCALE GENOMIC DNA]</scope>
</reference>
<dbReference type="SMART" id="SM00487">
    <property type="entry name" value="DEXDc"/>
    <property type="match status" value="1"/>
</dbReference>
<feature type="domain" description="Bromo" evidence="5">
    <location>
        <begin position="923"/>
        <end position="993"/>
    </location>
</feature>
<feature type="domain" description="Helicase ATP-binding" evidence="6">
    <location>
        <begin position="37"/>
        <end position="202"/>
    </location>
</feature>
<feature type="compositionally biased region" description="Basic and acidic residues" evidence="4">
    <location>
        <begin position="1068"/>
        <end position="1087"/>
    </location>
</feature>
<dbReference type="InterPro" id="IPR001487">
    <property type="entry name" value="Bromodomain"/>
</dbReference>
<keyword evidence="2 3" id="KW-0103">Bromodomain</keyword>
<dbReference type="CDD" id="cd04369">
    <property type="entry name" value="Bromodomain"/>
    <property type="match status" value="1"/>
</dbReference>
<dbReference type="SUPFAM" id="SSF52540">
    <property type="entry name" value="P-loop containing nucleoside triphosphate hydrolases"/>
    <property type="match status" value="2"/>
</dbReference>
<evidence type="ECO:0000313" key="9">
    <source>
        <dbReference type="Proteomes" id="UP000001514"/>
    </source>
</evidence>
<dbReference type="FunCoup" id="D8R3Z3">
    <property type="interactions" value="1975"/>
</dbReference>
<evidence type="ECO:0000256" key="1">
    <source>
        <dbReference type="ARBA" id="ARBA00022801"/>
    </source>
</evidence>
<proteinExistence type="predicted"/>
<dbReference type="InterPro" id="IPR014001">
    <property type="entry name" value="Helicase_ATP-bd"/>
</dbReference>
<feature type="compositionally biased region" description="Basic residues" evidence="4">
    <location>
        <begin position="800"/>
        <end position="813"/>
    </location>
</feature>
<feature type="compositionally biased region" description="Basic residues" evidence="4">
    <location>
        <begin position="1099"/>
        <end position="1108"/>
    </location>
</feature>
<evidence type="ECO:0000256" key="3">
    <source>
        <dbReference type="PROSITE-ProRule" id="PRU00035"/>
    </source>
</evidence>
<feature type="compositionally biased region" description="Acidic residues" evidence="4">
    <location>
        <begin position="665"/>
        <end position="702"/>
    </location>
</feature>
<keyword evidence="9" id="KW-1185">Reference proteome</keyword>
<accession>D8R3Z3</accession>
<dbReference type="GO" id="GO:0005634">
    <property type="term" value="C:nucleus"/>
    <property type="evidence" value="ECO:0000318"/>
    <property type="project" value="GO_Central"/>
</dbReference>
<dbReference type="Proteomes" id="UP000001514">
    <property type="component" value="Unassembled WGS sequence"/>
</dbReference>
<feature type="region of interest" description="Disordered" evidence="4">
    <location>
        <begin position="1045"/>
        <end position="1108"/>
    </location>
</feature>
<evidence type="ECO:0000256" key="4">
    <source>
        <dbReference type="SAM" id="MobiDB-lite"/>
    </source>
</evidence>
<dbReference type="SMART" id="SM00297">
    <property type="entry name" value="BROMO"/>
    <property type="match status" value="1"/>
</dbReference>
<dbReference type="PROSITE" id="PS50014">
    <property type="entry name" value="BROMODOMAIN_2"/>
    <property type="match status" value="1"/>
</dbReference>
<dbReference type="Pfam" id="PF00439">
    <property type="entry name" value="Bromodomain"/>
    <property type="match status" value="1"/>
</dbReference>
<dbReference type="PANTHER" id="PTHR10799">
    <property type="entry name" value="SNF2/RAD54 HELICASE FAMILY"/>
    <property type="match status" value="1"/>
</dbReference>
<dbReference type="PROSITE" id="PS51194">
    <property type="entry name" value="HELICASE_CTER"/>
    <property type="match status" value="1"/>
</dbReference>
<dbReference type="HOGENOM" id="CLU_000942_1_0_1"/>
<feature type="region of interest" description="Disordered" evidence="4">
    <location>
        <begin position="644"/>
        <end position="741"/>
    </location>
</feature>
<feature type="domain" description="Helicase C-terminal" evidence="7">
    <location>
        <begin position="355"/>
        <end position="532"/>
    </location>
</feature>
<feature type="region of interest" description="Disordered" evidence="4">
    <location>
        <begin position="774"/>
        <end position="813"/>
    </location>
</feature>
<evidence type="ECO:0000259" key="6">
    <source>
        <dbReference type="PROSITE" id="PS51192"/>
    </source>
</evidence>
<dbReference type="AlphaFoldDB" id="D8R3Z3"/>
<dbReference type="Gene3D" id="3.40.50.10810">
    <property type="entry name" value="Tandem AAA-ATPase domain"/>
    <property type="match status" value="1"/>
</dbReference>
<dbReference type="GO" id="GO:0005524">
    <property type="term" value="F:ATP binding"/>
    <property type="evidence" value="ECO:0007669"/>
    <property type="project" value="InterPro"/>
</dbReference>
<dbReference type="Pfam" id="PF00271">
    <property type="entry name" value="Helicase_C"/>
    <property type="match status" value="1"/>
</dbReference>
<sequence length="1108" mass="126637">RYYTLAHAVNEQILRQPSMLRAGILRDYQLVGLQWMLSLYNNRLNGILADEMGLGKTVQVMALIAYLMEFKGNYGPHLIIVPNAVIVNWKSELLRWLPSVSSIFYVGVREDRSRIYSQEVAALKFNVLVTTYEFIMRDRSKLAKVDWKYIIIDEAQRMKDRESRLARDLDRFRCQRRLLLTGTPLQNDLHELWSLLNLLLPEVFDNSKAFHDWFSKPFQRDANTVEDDWLETEKKVIVIHRLHQILEPFMLRRRVEDVEGSLPPKVPVVLKCKMSSFQAAIYDWVKATGTIRLDPADEEERVASGNGKRQARAYAPLQNKCMELRKVCNHPYLNYPPHCRLFNENMVRMCGKLWILDRILIKLQRSGHRVLLFSTMTKLLDILEDYLQWRGLIYRRIDGTTPLDSRETAIVDFNAPGSQCFIFLLSIRAAGRGLNLQTADTVVIYDPDPNPKNEEQAVARAHRIGQKSEVKVIYMEAVVESFTSYQMEDELRNGGSLDVDDDMAGKDRYMGSVESLVRNNIQQHKIDMADEVINAGRFDQRTTHEERRMTLEALLHDEERYQESVHDVPTLKEVNRMIARSEEEVELFDQMDEECDWPGEMVAYDEVPEWLHVGSDEVNAAIKATSKQALKALSRKNFTVIHDHKGLKPARRGRPPFEVKVPPTEIEDDEDLEEVVVEEESSSGEDEEEGEIRDGSDEEEDDTGRQQQDDADEMDDEAEAVAESSDEREGSPEPRVELQVVDSKKFGSLAALGSRSNQDLVSRDFDGEDLEEGEIAASGDSPGDSPSEKDPDEDQIVEPRRKRKRSARHRRKVGVGAGNVPVQGVFPVGFLQTWPGYSEYERPDVWSITPRPATFIHTGFANWSSQAASKQVRVNGFQELAEEVAVAEMKETRTVRGGARMQDNVQKKCKAVLSKLQGAMNKDGRQVSALLMELPKRHELPDYYKVIDKPIDAKTIEEHLERFDYATVLDFAGDVQLMLDNASRYNTHNAEVQADARRLHSLFFQRMGLMFPDVDFNSIKINIGIRMSGSRSSRKQRQVFAEAGRLTPAAAPPPQQEKEDDGTGSVSRGKDSSSRKKTRPGDRDRGQDQVTHPADLVICKRKRNSRRK</sequence>
<dbReference type="CDD" id="cd18793">
    <property type="entry name" value="SF2_C_SNF"/>
    <property type="match status" value="1"/>
</dbReference>
<dbReference type="Gene3D" id="1.20.920.10">
    <property type="entry name" value="Bromodomain-like"/>
    <property type="match status" value="1"/>
</dbReference>
<evidence type="ECO:0000259" key="7">
    <source>
        <dbReference type="PROSITE" id="PS51194"/>
    </source>
</evidence>
<dbReference type="GO" id="GO:0031507">
    <property type="term" value="P:heterochromatin formation"/>
    <property type="evidence" value="ECO:0000318"/>
    <property type="project" value="GO_Central"/>
</dbReference>
<feature type="compositionally biased region" description="Acidic residues" evidence="4">
    <location>
        <begin position="709"/>
        <end position="724"/>
    </location>
</feature>
<dbReference type="FunFam" id="3.40.50.10810:FF:000017">
    <property type="entry name" value="ATP-dependent helicase BRM"/>
    <property type="match status" value="1"/>
</dbReference>
<dbReference type="InterPro" id="IPR038718">
    <property type="entry name" value="SNF2-like_sf"/>
</dbReference>
<name>D8R3Z3_SELML</name>
<dbReference type="GO" id="GO:0000785">
    <property type="term" value="C:chromatin"/>
    <property type="evidence" value="ECO:0000318"/>
    <property type="project" value="GO_Central"/>
</dbReference>
<dbReference type="InterPro" id="IPR027417">
    <property type="entry name" value="P-loop_NTPase"/>
</dbReference>
<dbReference type="GO" id="GO:0003677">
    <property type="term" value="F:DNA binding"/>
    <property type="evidence" value="ECO:0000318"/>
    <property type="project" value="GO_Central"/>
</dbReference>
<dbReference type="InterPro" id="IPR049730">
    <property type="entry name" value="SNF2/RAD54-like_C"/>
</dbReference>
<feature type="non-terminal residue" evidence="8">
    <location>
        <position position="1"/>
    </location>
</feature>
<dbReference type="SMART" id="SM00490">
    <property type="entry name" value="HELICc"/>
    <property type="match status" value="1"/>
</dbReference>
<dbReference type="STRING" id="88036.D8R3Z3"/>
<dbReference type="KEGG" id="smo:SELMODRAFT_60241"/>
<keyword evidence="1" id="KW-0378">Hydrolase</keyword>
<feature type="non-terminal residue" evidence="8">
    <location>
        <position position="1108"/>
    </location>
</feature>
<feature type="compositionally biased region" description="Basic and acidic residues" evidence="4">
    <location>
        <begin position="725"/>
        <end position="736"/>
    </location>
</feature>
<evidence type="ECO:0000313" key="8">
    <source>
        <dbReference type="EMBL" id="EFJ33371.1"/>
    </source>
</evidence>
<dbReference type="Gene3D" id="3.40.50.300">
    <property type="entry name" value="P-loop containing nucleotide triphosphate hydrolases"/>
    <property type="match status" value="1"/>
</dbReference>
<evidence type="ECO:0000256" key="2">
    <source>
        <dbReference type="ARBA" id="ARBA00023117"/>
    </source>
</evidence>
<dbReference type="InterPro" id="IPR000330">
    <property type="entry name" value="SNF2_N"/>
</dbReference>
<dbReference type="Pfam" id="PF00176">
    <property type="entry name" value="SNF2-rel_dom"/>
    <property type="match status" value="1"/>
</dbReference>
<dbReference type="InterPro" id="IPR001650">
    <property type="entry name" value="Helicase_C-like"/>
</dbReference>
<dbReference type="PROSITE" id="PS51192">
    <property type="entry name" value="HELICASE_ATP_BIND_1"/>
    <property type="match status" value="1"/>
</dbReference>
<dbReference type="EMBL" id="GL377571">
    <property type="protein sequence ID" value="EFJ33371.1"/>
    <property type="molecule type" value="Genomic_DNA"/>
</dbReference>
<gene>
    <name evidence="8" type="ORF">SELMODRAFT_60241</name>
</gene>
<dbReference type="GO" id="GO:0045944">
    <property type="term" value="P:positive regulation of transcription by RNA polymerase II"/>
    <property type="evidence" value="ECO:0000318"/>
    <property type="project" value="GO_Central"/>
</dbReference>
<evidence type="ECO:0008006" key="10">
    <source>
        <dbReference type="Google" id="ProtNLM"/>
    </source>
</evidence>
<dbReference type="Gramene" id="EFJ33371">
    <property type="protein sequence ID" value="EFJ33371"/>
    <property type="gene ID" value="SELMODRAFT_60241"/>
</dbReference>
<dbReference type="GO" id="GO:0003682">
    <property type="term" value="F:chromatin binding"/>
    <property type="evidence" value="ECO:0000318"/>
    <property type="project" value="GO_Central"/>
</dbReference>
<dbReference type="eggNOG" id="KOG0386">
    <property type="taxonomic scope" value="Eukaryota"/>
</dbReference>
<protein>
    <recommendedName>
        <fullName evidence="10">SNF2 family DNA-dependent ATPase</fullName>
    </recommendedName>
</protein>
<dbReference type="InterPro" id="IPR036427">
    <property type="entry name" value="Bromodomain-like_sf"/>
</dbReference>
<evidence type="ECO:0000259" key="5">
    <source>
        <dbReference type="PROSITE" id="PS50014"/>
    </source>
</evidence>
<dbReference type="InParanoid" id="D8R3Z3"/>
<dbReference type="GO" id="GO:0140750">
    <property type="term" value="F:nucleosome array spacer activity"/>
    <property type="evidence" value="ECO:0000318"/>
    <property type="project" value="GO_Central"/>
</dbReference>
<dbReference type="GO" id="GO:0016787">
    <property type="term" value="F:hydrolase activity"/>
    <property type="evidence" value="ECO:0007669"/>
    <property type="project" value="UniProtKB-KW"/>
</dbReference>
<dbReference type="PRINTS" id="PR00503">
    <property type="entry name" value="BROMODOMAIN"/>
</dbReference>